<dbReference type="InterPro" id="IPR043129">
    <property type="entry name" value="ATPase_NBD"/>
</dbReference>
<reference evidence="1 2" key="1">
    <citation type="submission" date="2017-10" db="EMBL/GenBank/DDBJ databases">
        <title>Sequencing the genomes of 1000 actinobacteria strains.</title>
        <authorList>
            <person name="Klenk H.-P."/>
        </authorList>
    </citation>
    <scope>NUCLEOTIDE SEQUENCE [LARGE SCALE GENOMIC DNA]</scope>
    <source>
        <strain evidence="1 2">DSM 21798</strain>
    </source>
</reference>
<dbReference type="Proteomes" id="UP000221369">
    <property type="component" value="Unassembled WGS sequence"/>
</dbReference>
<dbReference type="GO" id="GO:0016773">
    <property type="term" value="F:phosphotransferase activity, alcohol group as acceptor"/>
    <property type="evidence" value="ECO:0007669"/>
    <property type="project" value="InterPro"/>
</dbReference>
<keyword evidence="1" id="KW-0808">Transferase</keyword>
<protein>
    <submittedName>
        <fullName evidence="1">Anhydro-N-acetylmuramic acid kinase</fullName>
    </submittedName>
</protein>
<organism evidence="1 2">
    <name type="scientific">Paramicrobacterium agarici</name>
    <dbReference type="NCBI Taxonomy" id="630514"/>
    <lineage>
        <taxon>Bacteria</taxon>
        <taxon>Bacillati</taxon>
        <taxon>Actinomycetota</taxon>
        <taxon>Actinomycetes</taxon>
        <taxon>Micrococcales</taxon>
        <taxon>Microbacteriaceae</taxon>
        <taxon>Paramicrobacterium</taxon>
    </lineage>
</organism>
<dbReference type="EMBL" id="PDJE01000001">
    <property type="protein sequence ID" value="PFG29230.1"/>
    <property type="molecule type" value="Genomic_DNA"/>
</dbReference>
<evidence type="ECO:0000313" key="2">
    <source>
        <dbReference type="Proteomes" id="UP000221369"/>
    </source>
</evidence>
<keyword evidence="2" id="KW-1185">Reference proteome</keyword>
<dbReference type="GO" id="GO:0005524">
    <property type="term" value="F:ATP binding"/>
    <property type="evidence" value="ECO:0007669"/>
    <property type="project" value="InterPro"/>
</dbReference>
<keyword evidence="1" id="KW-0418">Kinase</keyword>
<dbReference type="AlphaFoldDB" id="A0A2A9DTI0"/>
<dbReference type="GO" id="GO:0016301">
    <property type="term" value="F:kinase activity"/>
    <property type="evidence" value="ECO:0007669"/>
    <property type="project" value="UniProtKB-KW"/>
</dbReference>
<dbReference type="PANTHER" id="PTHR30605:SF0">
    <property type="entry name" value="ANHYDRO-N-ACETYLMURAMIC ACID KINASE"/>
    <property type="match status" value="1"/>
</dbReference>
<dbReference type="GO" id="GO:0006040">
    <property type="term" value="P:amino sugar metabolic process"/>
    <property type="evidence" value="ECO:0007669"/>
    <property type="project" value="InterPro"/>
</dbReference>
<dbReference type="Pfam" id="PF03702">
    <property type="entry name" value="AnmK"/>
    <property type="match status" value="1"/>
</dbReference>
<name>A0A2A9DTI0_9MICO</name>
<proteinExistence type="predicted"/>
<comment type="caution">
    <text evidence="1">The sequence shown here is derived from an EMBL/GenBank/DDBJ whole genome shotgun (WGS) entry which is preliminary data.</text>
</comment>
<dbReference type="InterPro" id="IPR005338">
    <property type="entry name" value="Anhydro_N_Ac-Mur_kinase"/>
</dbReference>
<dbReference type="PANTHER" id="PTHR30605">
    <property type="entry name" value="ANHYDRO-N-ACETYLMURAMIC ACID KINASE"/>
    <property type="match status" value="1"/>
</dbReference>
<sequence length="392" mass="40053">MKVAVAHSGTSADAIDIARVDIVVDQSGVIDLTPEVLTSVPWPEPLRRRILDAALGAPVGIGEIARLDIDIAEAFADAVAEAACGGAELVVAPGQTVYHWVEGGRARGTLQLGRSAVIAERTGAAVISDLRAADIAAGGNGAPLMPVFDAAWLGGEARRDSAPIATLNLGGIANVSRVETDGTATGWDTGPANGLLDAVVARATAGVDAYDAAGSRAASGSVDHALLNTLLRHPYFGQLPPKSTGRETFDLAVIDDALAAIGHEVSLESLLATLVQLTARSVAESLARSGAVRTLIASGGGVYNRALMTALRDALADDGCTLVSSAERGVDPAHKESLLFALVGYFGAHGLPVTLNRNVGARVAGTITPAGWAPRVAVGRVAGLRIRERKTA</sequence>
<evidence type="ECO:0000313" key="1">
    <source>
        <dbReference type="EMBL" id="PFG29230.1"/>
    </source>
</evidence>
<dbReference type="GO" id="GO:0009254">
    <property type="term" value="P:peptidoglycan turnover"/>
    <property type="evidence" value="ECO:0007669"/>
    <property type="project" value="InterPro"/>
</dbReference>
<dbReference type="Gene3D" id="3.30.420.40">
    <property type="match status" value="2"/>
</dbReference>
<gene>
    <name evidence="1" type="ORF">ATJ78_0130</name>
</gene>
<accession>A0A2A9DTI0</accession>
<dbReference type="SUPFAM" id="SSF53067">
    <property type="entry name" value="Actin-like ATPase domain"/>
    <property type="match status" value="1"/>
</dbReference>
<dbReference type="RefSeq" id="WP_098405840.1">
    <property type="nucleotide sequence ID" value="NZ_PDJE01000001.1"/>
</dbReference>